<accession>A0AAV4W2U6</accession>
<comment type="caution">
    <text evidence="1">The sequence shown here is derived from an EMBL/GenBank/DDBJ whole genome shotgun (WGS) entry which is preliminary data.</text>
</comment>
<dbReference type="Proteomes" id="UP001054945">
    <property type="component" value="Unassembled WGS sequence"/>
</dbReference>
<organism evidence="1 2">
    <name type="scientific">Caerostris extrusa</name>
    <name type="common">Bark spider</name>
    <name type="synonym">Caerostris bankana</name>
    <dbReference type="NCBI Taxonomy" id="172846"/>
    <lineage>
        <taxon>Eukaryota</taxon>
        <taxon>Metazoa</taxon>
        <taxon>Ecdysozoa</taxon>
        <taxon>Arthropoda</taxon>
        <taxon>Chelicerata</taxon>
        <taxon>Arachnida</taxon>
        <taxon>Araneae</taxon>
        <taxon>Araneomorphae</taxon>
        <taxon>Entelegynae</taxon>
        <taxon>Araneoidea</taxon>
        <taxon>Araneidae</taxon>
        <taxon>Caerostris</taxon>
    </lineage>
</organism>
<gene>
    <name evidence="1" type="ORF">CEXT_362621</name>
</gene>
<evidence type="ECO:0000313" key="1">
    <source>
        <dbReference type="EMBL" id="GIY76524.1"/>
    </source>
</evidence>
<name>A0AAV4W2U6_CAEEX</name>
<keyword evidence="2" id="KW-1185">Reference proteome</keyword>
<dbReference type="AlphaFoldDB" id="A0AAV4W2U6"/>
<dbReference type="EMBL" id="BPLR01015494">
    <property type="protein sequence ID" value="GIY76524.1"/>
    <property type="molecule type" value="Genomic_DNA"/>
</dbReference>
<protein>
    <submittedName>
        <fullName evidence="1">Uncharacterized protein</fullName>
    </submittedName>
</protein>
<evidence type="ECO:0000313" key="2">
    <source>
        <dbReference type="Proteomes" id="UP001054945"/>
    </source>
</evidence>
<proteinExistence type="predicted"/>
<sequence length="106" mass="12201">MECIHSSVFLHTDTELEQENDQRWGAGKRQTWKCNIQVSLLQQEFLAFGRNCFHIIHGRGTLFFLPSALHQMEINIPSSGNVGDEVRLQTRDLFVFGPERLGRDLS</sequence>
<reference evidence="1 2" key="1">
    <citation type="submission" date="2021-06" db="EMBL/GenBank/DDBJ databases">
        <title>Caerostris extrusa draft genome.</title>
        <authorList>
            <person name="Kono N."/>
            <person name="Arakawa K."/>
        </authorList>
    </citation>
    <scope>NUCLEOTIDE SEQUENCE [LARGE SCALE GENOMIC DNA]</scope>
</reference>